<evidence type="ECO:0000313" key="3">
    <source>
        <dbReference type="Proteomes" id="UP000679575"/>
    </source>
</evidence>
<organism evidence="2 3">
    <name type="scientific">Shewanella yunxiaonensis</name>
    <dbReference type="NCBI Taxonomy" id="2829809"/>
    <lineage>
        <taxon>Bacteria</taxon>
        <taxon>Pseudomonadati</taxon>
        <taxon>Pseudomonadota</taxon>
        <taxon>Gammaproteobacteria</taxon>
        <taxon>Alteromonadales</taxon>
        <taxon>Shewanellaceae</taxon>
        <taxon>Shewanella</taxon>
    </lineage>
</organism>
<name>A0ABX7YWL0_9GAMM</name>
<evidence type="ECO:0000259" key="1">
    <source>
        <dbReference type="Pfam" id="PF02492"/>
    </source>
</evidence>
<evidence type="ECO:0000313" key="2">
    <source>
        <dbReference type="EMBL" id="QUN06664.1"/>
    </source>
</evidence>
<dbReference type="InterPro" id="IPR003495">
    <property type="entry name" value="CobW/HypB/UreG_nucleotide-bd"/>
</dbReference>
<protein>
    <submittedName>
        <fullName evidence="2">GTP-binding protein</fullName>
    </submittedName>
</protein>
<dbReference type="Proteomes" id="UP000679575">
    <property type="component" value="Chromosome"/>
</dbReference>
<gene>
    <name evidence="2" type="ORF">KDN34_04205</name>
</gene>
<dbReference type="Gene3D" id="3.40.50.300">
    <property type="entry name" value="P-loop containing nucleotide triphosphate hydrolases"/>
    <property type="match status" value="1"/>
</dbReference>
<accession>A0ABX7YWL0</accession>
<proteinExistence type="predicted"/>
<dbReference type="PANTHER" id="PTHR13748:SF46">
    <property type="entry name" value="ZINC CHAPERONE YEIR"/>
    <property type="match status" value="1"/>
</dbReference>
<dbReference type="EMBL" id="CP073587">
    <property type="protein sequence ID" value="QUN06664.1"/>
    <property type="molecule type" value="Genomic_DNA"/>
</dbReference>
<dbReference type="InterPro" id="IPR051316">
    <property type="entry name" value="Zinc-reg_GTPase_activator"/>
</dbReference>
<dbReference type="PANTHER" id="PTHR13748">
    <property type="entry name" value="COBW-RELATED"/>
    <property type="match status" value="1"/>
</dbReference>
<feature type="domain" description="CobW/HypB/UreG nucleotide-binding" evidence="1">
    <location>
        <begin position="7"/>
        <end position="175"/>
    </location>
</feature>
<reference evidence="2 3" key="1">
    <citation type="submission" date="2021-04" db="EMBL/GenBank/DDBJ databases">
        <title>Novel species identification of genus Shewanella.</title>
        <authorList>
            <person name="Liu G."/>
        </authorList>
    </citation>
    <scope>NUCLEOTIDE SEQUENCE [LARGE SCALE GENOMIC DNA]</scope>
    <source>
        <strain evidence="2 3">FJAT-54481</strain>
    </source>
</reference>
<dbReference type="CDD" id="cd03112">
    <property type="entry name" value="CobW-like"/>
    <property type="match status" value="1"/>
</dbReference>
<dbReference type="RefSeq" id="WP_212595676.1">
    <property type="nucleotide sequence ID" value="NZ_CP073587.1"/>
</dbReference>
<sequence length="338" mass="37193">MIVAAVPTHVITGFLGSGKTTFIKALLQAKPVAETWAVLVNEFGEIGIDASLMGSRQDVVIREVAGGCICCAAGVPLQVAVTQLLAKAKPQRLLIEPTGLGHPLQIIRTLQSEVFAQSIRLLSSVCLLDPRKLADNRYLTNDTFVSQLASADILLASKADLWQQQVEVQQQLQQFVTDRDLNQPLLQWSQQQPLPQALWSLLQHPAGVTTANRKVNALLQPTPDYTSADNAAVPFNAQGFVFKAHQDAHAYSYGWKFSPQWVFDLAPLVQWISSQQLLRLKAVMITTDGIAAFNMLDGELSFEELDEAMDSRLELISQQPLDALAIEQQLLSLGRMEL</sequence>
<keyword evidence="3" id="KW-1185">Reference proteome</keyword>
<dbReference type="Pfam" id="PF02492">
    <property type="entry name" value="cobW"/>
    <property type="match status" value="1"/>
</dbReference>
<dbReference type="InterPro" id="IPR027417">
    <property type="entry name" value="P-loop_NTPase"/>
</dbReference>
<dbReference type="SUPFAM" id="SSF52540">
    <property type="entry name" value="P-loop containing nucleoside triphosphate hydrolases"/>
    <property type="match status" value="1"/>
</dbReference>